<evidence type="ECO:0000259" key="1">
    <source>
        <dbReference type="Pfam" id="PF11954"/>
    </source>
</evidence>
<dbReference type="InterPro" id="IPR012338">
    <property type="entry name" value="Beta-lactam/transpept-like"/>
</dbReference>
<dbReference type="SUPFAM" id="SSF56601">
    <property type="entry name" value="beta-lactamase/transpeptidase-like"/>
    <property type="match status" value="1"/>
</dbReference>
<dbReference type="AlphaFoldDB" id="A0A370IFL9"/>
<keyword evidence="3" id="KW-1185">Reference proteome</keyword>
<dbReference type="Proteomes" id="UP000254869">
    <property type="component" value="Unassembled WGS sequence"/>
</dbReference>
<organism evidence="2 3">
    <name type="scientific">Nocardia pseudobrasiliensis</name>
    <dbReference type="NCBI Taxonomy" id="45979"/>
    <lineage>
        <taxon>Bacteria</taxon>
        <taxon>Bacillati</taxon>
        <taxon>Actinomycetota</taxon>
        <taxon>Actinomycetes</taxon>
        <taxon>Mycobacteriales</taxon>
        <taxon>Nocardiaceae</taxon>
        <taxon>Nocardia</taxon>
    </lineage>
</organism>
<name>A0A370IFL9_9NOCA</name>
<proteinExistence type="predicted"/>
<gene>
    <name evidence="2" type="ORF">DFR76_102655</name>
</gene>
<dbReference type="Gene3D" id="2.40.128.600">
    <property type="match status" value="1"/>
</dbReference>
<feature type="domain" description="Peptidase S12 Pab87-related C-terminal" evidence="1">
    <location>
        <begin position="45"/>
        <end position="136"/>
    </location>
</feature>
<dbReference type="EMBL" id="QQBC01000002">
    <property type="protein sequence ID" value="RDI68254.1"/>
    <property type="molecule type" value="Genomic_DNA"/>
</dbReference>
<reference evidence="2 3" key="1">
    <citation type="submission" date="2018-07" db="EMBL/GenBank/DDBJ databases">
        <title>Genomic Encyclopedia of Type Strains, Phase IV (KMG-IV): sequencing the most valuable type-strain genomes for metagenomic binning, comparative biology and taxonomic classification.</title>
        <authorList>
            <person name="Goeker M."/>
        </authorList>
    </citation>
    <scope>NUCLEOTIDE SEQUENCE [LARGE SCALE GENOMIC DNA]</scope>
    <source>
        <strain evidence="2 3">DSM 44290</strain>
    </source>
</reference>
<dbReference type="InterPro" id="IPR021860">
    <property type="entry name" value="Peptidase_S12_Pab87-rel_C"/>
</dbReference>
<dbReference type="RefSeq" id="WP_067993068.1">
    <property type="nucleotide sequence ID" value="NZ_QQBC01000002.1"/>
</dbReference>
<protein>
    <submittedName>
        <fullName evidence="2">Uncharacterized protein DUF3471</fullName>
    </submittedName>
</protein>
<sequence length="231" mass="25183">MPPKDFPVCGPAGSIYSSVSDLARWVQANLNDGAKEATQRQRAASAATPHAHPEAAYLGEYHHPGYGTLRVTAGADGLTARLGVLDLGMRHRHFETWDLDLTAVETALTLTFTTDAEGEVSSLAVPFEPSVSPIVFRRLPQQGLSAPERLATFTGDYLMGQLRPRVRLDHNHLTLDVASGQAVVLEPTGERTFTVRRQPGVRIQFVVDDSRVTEMEIHPGGGVYVRQESDT</sequence>
<evidence type="ECO:0000313" key="3">
    <source>
        <dbReference type="Proteomes" id="UP000254869"/>
    </source>
</evidence>
<accession>A0A370IFL9</accession>
<evidence type="ECO:0000313" key="2">
    <source>
        <dbReference type="EMBL" id="RDI68254.1"/>
    </source>
</evidence>
<dbReference type="STRING" id="1210086.GCA_001613105_01231"/>
<comment type="caution">
    <text evidence="2">The sequence shown here is derived from an EMBL/GenBank/DDBJ whole genome shotgun (WGS) entry which is preliminary data.</text>
</comment>
<dbReference type="Pfam" id="PF11954">
    <property type="entry name" value="DUF3471"/>
    <property type="match status" value="1"/>
</dbReference>